<organism evidence="1 2">
    <name type="scientific">Corchorus olitorius</name>
    <dbReference type="NCBI Taxonomy" id="93759"/>
    <lineage>
        <taxon>Eukaryota</taxon>
        <taxon>Viridiplantae</taxon>
        <taxon>Streptophyta</taxon>
        <taxon>Embryophyta</taxon>
        <taxon>Tracheophyta</taxon>
        <taxon>Spermatophyta</taxon>
        <taxon>Magnoliopsida</taxon>
        <taxon>eudicotyledons</taxon>
        <taxon>Gunneridae</taxon>
        <taxon>Pentapetalae</taxon>
        <taxon>rosids</taxon>
        <taxon>malvids</taxon>
        <taxon>Malvales</taxon>
        <taxon>Malvaceae</taxon>
        <taxon>Grewioideae</taxon>
        <taxon>Apeibeae</taxon>
        <taxon>Corchorus</taxon>
    </lineage>
</organism>
<evidence type="ECO:0000313" key="2">
    <source>
        <dbReference type="Proteomes" id="UP000187203"/>
    </source>
</evidence>
<dbReference type="OrthoDB" id="10291870at2759"/>
<dbReference type="Proteomes" id="UP000187203">
    <property type="component" value="Unassembled WGS sequence"/>
</dbReference>
<evidence type="ECO:0000313" key="1">
    <source>
        <dbReference type="EMBL" id="OMO49462.1"/>
    </source>
</evidence>
<proteinExistence type="predicted"/>
<accession>A0A1R3FUC1</accession>
<comment type="caution">
    <text evidence="1">The sequence shown here is derived from an EMBL/GenBank/DDBJ whole genome shotgun (WGS) entry which is preliminary data.</text>
</comment>
<sequence>MALVDFFAAFYFNERLQEEIEKSSTIAEGS</sequence>
<keyword evidence="2" id="KW-1185">Reference proteome</keyword>
<name>A0A1R3FUC1_9ROSI</name>
<gene>
    <name evidence="1" type="ORF">COLO4_38538</name>
</gene>
<protein>
    <submittedName>
        <fullName evidence="1">Uncharacterized protein</fullName>
    </submittedName>
</protein>
<dbReference type="AlphaFoldDB" id="A0A1R3FUC1"/>
<dbReference type="EMBL" id="AWUE01024871">
    <property type="protein sequence ID" value="OMO49462.1"/>
    <property type="molecule type" value="Genomic_DNA"/>
</dbReference>
<reference evidence="2" key="1">
    <citation type="submission" date="2013-09" db="EMBL/GenBank/DDBJ databases">
        <title>Corchorus olitorius genome sequencing.</title>
        <authorList>
            <person name="Alam M."/>
            <person name="Haque M.S."/>
            <person name="Islam M.S."/>
            <person name="Emdad E.M."/>
            <person name="Islam M.M."/>
            <person name="Ahmed B."/>
            <person name="Halim A."/>
            <person name="Hossen Q.M.M."/>
            <person name="Hossain M.Z."/>
            <person name="Ahmed R."/>
            <person name="Khan M.M."/>
            <person name="Islam R."/>
            <person name="Rashid M.M."/>
            <person name="Khan S.A."/>
            <person name="Rahman M.S."/>
            <person name="Alam M."/>
            <person name="Yahiya A.S."/>
            <person name="Khan M.S."/>
            <person name="Azam M.S."/>
            <person name="Haque T."/>
            <person name="Lashkar M.Z.H."/>
            <person name="Akhand A.I."/>
            <person name="Morshed G."/>
            <person name="Roy S."/>
            <person name="Uddin K.S."/>
            <person name="Rabeya T."/>
            <person name="Hossain A.S."/>
            <person name="Chowdhury A."/>
            <person name="Snigdha A.R."/>
            <person name="Mortoza M.S."/>
            <person name="Matin S.A."/>
            <person name="Hoque S.M.E."/>
            <person name="Islam M.K."/>
            <person name="Roy D.K."/>
            <person name="Haider R."/>
            <person name="Moosa M.M."/>
            <person name="Elias S.M."/>
            <person name="Hasan A.M."/>
            <person name="Jahan S."/>
            <person name="Shafiuddin M."/>
            <person name="Mahmood N."/>
            <person name="Shommy N.S."/>
        </authorList>
    </citation>
    <scope>NUCLEOTIDE SEQUENCE [LARGE SCALE GENOMIC DNA]</scope>
    <source>
        <strain evidence="2">cv. O-4</strain>
    </source>
</reference>